<dbReference type="Proteomes" id="UP000264146">
    <property type="component" value="Chromosome"/>
</dbReference>
<evidence type="ECO:0000256" key="3">
    <source>
        <dbReference type="ARBA" id="ARBA00022777"/>
    </source>
</evidence>
<dbReference type="InterPro" id="IPR036129">
    <property type="entry name" value="Glycerate_kinase_sf"/>
</dbReference>
<dbReference type="PANTHER" id="PTHR21599:SF0">
    <property type="entry name" value="GLYCERATE KINASE"/>
    <property type="match status" value="1"/>
</dbReference>
<dbReference type="InterPro" id="IPR004381">
    <property type="entry name" value="Glycerate_kinase"/>
</dbReference>
<name>A0A7Z7QNG2_STASC</name>
<dbReference type="InterPro" id="IPR018193">
    <property type="entry name" value="Glyc_kinase_flavodox-like_fold"/>
</dbReference>
<dbReference type="PIRSF" id="PIRSF006078">
    <property type="entry name" value="GlxK"/>
    <property type="match status" value="1"/>
</dbReference>
<evidence type="ECO:0000313" key="7">
    <source>
        <dbReference type="Proteomes" id="UP000264146"/>
    </source>
</evidence>
<evidence type="ECO:0000313" key="5">
    <source>
        <dbReference type="EMBL" id="CAD7358868.1"/>
    </source>
</evidence>
<dbReference type="Pfam" id="PF02595">
    <property type="entry name" value="Gly_kinase"/>
    <property type="match status" value="1"/>
</dbReference>
<dbReference type="InterPro" id="IPR018197">
    <property type="entry name" value="Glycerate_kinase_RE-like"/>
</dbReference>
<keyword evidence="3 4" id="KW-0418">Kinase</keyword>
<dbReference type="SUPFAM" id="SSF110738">
    <property type="entry name" value="Glycerate kinase I"/>
    <property type="match status" value="1"/>
</dbReference>
<keyword evidence="2 4" id="KW-0808">Transferase</keyword>
<dbReference type="NCBIfam" id="TIGR00045">
    <property type="entry name" value="glycerate kinase"/>
    <property type="match status" value="1"/>
</dbReference>
<sequence length="392" mass="41605">MNLTNEGERERIEMRILIAPDSFKESMTAMEAANAIEKGWRSVTGECDTFKKIPMADGGEGTTQSLHDALGGKFVTTTVTGPLGSPVEATYSIANEGRTAVIEMAAASGLDLIPKAHRNPLISTTYGTGELLRHAVDQGVSHIILGIGGSATNDGGAGLLQALGVRLYDAQGNDLPFGGEALQHLARIDREGQDPRFDHILFEVACDVDNPLLGHRGATAIYSQQKGATAEDQVILESALTQWNTVIEKTLNKRVKNIPGTGAAGGLGAGLCAFLNVELRRGIDIVLDATHFYHSALNTDLVITGEGAIDGQTIYGKTPIGVAKAAKKYHKPVIAVAGVLGEGYEAVEMHGIDAVFSLSTGPRSVESALKRGPDDLTEWARNMAKFSMIHHQ</sequence>
<evidence type="ECO:0000256" key="1">
    <source>
        <dbReference type="ARBA" id="ARBA00006284"/>
    </source>
</evidence>
<reference evidence="6" key="1">
    <citation type="submission" date="2018-06" db="EMBL/GenBank/DDBJ databases">
        <authorList>
            <consortium name="Pathogen Informatics"/>
            <person name="Doyle S."/>
        </authorList>
    </citation>
    <scope>NUCLEOTIDE SEQUENCE [LARGE SCALE GENOMIC DNA]</scope>
    <source>
        <strain evidence="6">NCTC12218</strain>
    </source>
</reference>
<proteinExistence type="inferred from homology"/>
<dbReference type="Gene3D" id="3.40.50.10350">
    <property type="entry name" value="Glycerate kinase, domain 1"/>
    <property type="match status" value="1"/>
</dbReference>
<dbReference type="AlphaFoldDB" id="A0A7Z7QNG2"/>
<comment type="similarity">
    <text evidence="1 4">Belongs to the glycerate kinase type-1 family.</text>
</comment>
<protein>
    <submittedName>
        <fullName evidence="6">Glycerate kinase</fullName>
        <ecNumber evidence="6">2.7.1.31</ecNumber>
    </submittedName>
</protein>
<reference evidence="5 7" key="2">
    <citation type="submission" date="2020-11" db="EMBL/GenBank/DDBJ databases">
        <authorList>
            <consortium name="Pathogen Informatics"/>
        </authorList>
    </citation>
    <scope>NUCLEOTIDE SEQUENCE [LARGE SCALE GENOMIC DNA]</scope>
    <source>
        <strain evidence="5 7">NCTC12218</strain>
    </source>
</reference>
<dbReference type="EC" id="2.7.1.31" evidence="6"/>
<gene>
    <name evidence="6" type="primary">glxK_1</name>
    <name evidence="6" type="ORF">NCTC12218_00454</name>
</gene>
<dbReference type="EMBL" id="LR962863">
    <property type="protein sequence ID" value="CAD7358868.1"/>
    <property type="molecule type" value="Genomic_DNA"/>
</dbReference>
<evidence type="ECO:0000313" key="6">
    <source>
        <dbReference type="EMBL" id="SUM86970.1"/>
    </source>
</evidence>
<accession>A0A7Z7QNG2</accession>
<dbReference type="EMBL" id="UHEF01000001">
    <property type="protein sequence ID" value="SUM86970.1"/>
    <property type="molecule type" value="Genomic_DNA"/>
</dbReference>
<evidence type="ECO:0000256" key="2">
    <source>
        <dbReference type="ARBA" id="ARBA00022679"/>
    </source>
</evidence>
<dbReference type="GO" id="GO:0008887">
    <property type="term" value="F:glycerate kinase activity"/>
    <property type="evidence" value="ECO:0007669"/>
    <property type="project" value="UniProtKB-UniRule"/>
</dbReference>
<evidence type="ECO:0000256" key="4">
    <source>
        <dbReference type="PIRNR" id="PIRNR006078"/>
    </source>
</evidence>
<dbReference type="GO" id="GO:0031388">
    <property type="term" value="P:organic acid phosphorylation"/>
    <property type="evidence" value="ECO:0007669"/>
    <property type="project" value="UniProtKB-UniRule"/>
</dbReference>
<dbReference type="PANTHER" id="PTHR21599">
    <property type="entry name" value="GLYCERATE KINASE"/>
    <property type="match status" value="1"/>
</dbReference>
<dbReference type="Gene3D" id="3.90.1510.10">
    <property type="entry name" value="Glycerate kinase, domain 2"/>
    <property type="match status" value="1"/>
</dbReference>
<organism evidence="6">
    <name type="scientific">Staphylococcus schleiferi</name>
    <dbReference type="NCBI Taxonomy" id="1295"/>
    <lineage>
        <taxon>Bacteria</taxon>
        <taxon>Bacillati</taxon>
        <taxon>Bacillota</taxon>
        <taxon>Bacilli</taxon>
        <taxon>Bacillales</taxon>
        <taxon>Staphylococcaceae</taxon>
        <taxon>Staphylococcus</taxon>
    </lineage>
</organism>